<dbReference type="PANTHER" id="PTHR11414">
    <property type="entry name" value="CYSTATIN FAMILY MEMBER"/>
    <property type="match status" value="1"/>
</dbReference>
<evidence type="ECO:0000256" key="2">
    <source>
        <dbReference type="ARBA" id="ARBA00022690"/>
    </source>
</evidence>
<accession>A0ABQ8EUX7</accession>
<keyword evidence="2" id="KW-0646">Protease inhibitor</keyword>
<dbReference type="InterPro" id="IPR001713">
    <property type="entry name" value="Prot_inh_stefin"/>
</dbReference>
<dbReference type="Gene3D" id="3.10.450.10">
    <property type="match status" value="1"/>
</dbReference>
<keyword evidence="3" id="KW-0789">Thiol protease inhibitor</keyword>
<evidence type="ECO:0000313" key="5">
    <source>
        <dbReference type="Proteomes" id="UP001648503"/>
    </source>
</evidence>
<name>A0ABQ8EUX7_9FUNG</name>
<evidence type="ECO:0000256" key="3">
    <source>
        <dbReference type="ARBA" id="ARBA00022704"/>
    </source>
</evidence>
<organism evidence="4 5">
    <name type="scientific">Batrachochytrium salamandrivorans</name>
    <dbReference type="NCBI Taxonomy" id="1357716"/>
    <lineage>
        <taxon>Eukaryota</taxon>
        <taxon>Fungi</taxon>
        <taxon>Fungi incertae sedis</taxon>
        <taxon>Chytridiomycota</taxon>
        <taxon>Chytridiomycota incertae sedis</taxon>
        <taxon>Chytridiomycetes</taxon>
        <taxon>Rhizophydiales</taxon>
        <taxon>Rhizophydiales incertae sedis</taxon>
        <taxon>Batrachochytrium</taxon>
    </lineage>
</organism>
<proteinExistence type="inferred from homology"/>
<evidence type="ECO:0000313" key="4">
    <source>
        <dbReference type="EMBL" id="KAH6587023.1"/>
    </source>
</evidence>
<evidence type="ECO:0000256" key="1">
    <source>
        <dbReference type="ARBA" id="ARBA00009403"/>
    </source>
</evidence>
<dbReference type="EMBL" id="JAFCIX010000569">
    <property type="protein sequence ID" value="KAH6587023.1"/>
    <property type="molecule type" value="Genomic_DNA"/>
</dbReference>
<comment type="similarity">
    <text evidence="1">Belongs to the cystatin family.</text>
</comment>
<gene>
    <name evidence="4" type="ORF">BASA50_000070</name>
</gene>
<dbReference type="Proteomes" id="UP001648503">
    <property type="component" value="Unassembled WGS sequence"/>
</dbReference>
<dbReference type="PANTHER" id="PTHR11414:SF21">
    <property type="entry name" value="CYSTATIN 14A, TANDEM DUPLICATE 1-RELATED"/>
    <property type="match status" value="1"/>
</dbReference>
<reference evidence="4 5" key="1">
    <citation type="submission" date="2021-02" db="EMBL/GenBank/DDBJ databases">
        <title>Variation within the Batrachochytrium salamandrivorans European outbreak.</title>
        <authorList>
            <person name="Kelly M."/>
            <person name="Pasmans F."/>
            <person name="Shea T.P."/>
            <person name="Munoz J.F."/>
            <person name="Carranza S."/>
            <person name="Cuomo C.A."/>
            <person name="Martel A."/>
        </authorList>
    </citation>
    <scope>NUCLEOTIDE SEQUENCE [LARGE SCALE GENOMIC DNA]</scope>
    <source>
        <strain evidence="4 5">AMFP18/2</strain>
    </source>
</reference>
<sequence>MFKSPQPRLCISSVIFEEKNSSIASANTLAQKDTTERAQFVVHLTDSTCRTIEYHTFDGPQNPGKIRITSTSFKFMLTIKAIKFQTKDGKGYEYSKFETWLKKDAKYDNTPLVQGKHDQDEFVKHCIAHLEMNGQRPDFTEKASLVIKLTLRTPSSKDNEMFLKTKNDLQATIRRLKKTDETHATSVAAKLPLNISVFKVIQVASHQVSYGVFHFAKILVGNEVYVHVRIHEYFDGNLQYHSIDTTRDTASWGKADPLVYFDF</sequence>
<comment type="caution">
    <text evidence="4">The sequence shown here is derived from an EMBL/GenBank/DDBJ whole genome shotgun (WGS) entry which is preliminary data.</text>
</comment>
<keyword evidence="5" id="KW-1185">Reference proteome</keyword>
<protein>
    <submittedName>
        <fullName evidence="4">Uncharacterized protein</fullName>
    </submittedName>
</protein>